<evidence type="ECO:0000313" key="1">
    <source>
        <dbReference type="EMBL" id="STT92197.1"/>
    </source>
</evidence>
<evidence type="ECO:0000313" key="2">
    <source>
        <dbReference type="Proteomes" id="UP000254103"/>
    </source>
</evidence>
<reference evidence="1 2" key="1">
    <citation type="submission" date="2018-06" db="EMBL/GenBank/DDBJ databases">
        <authorList>
            <consortium name="Pathogen Informatics"/>
            <person name="Doyle S."/>
        </authorList>
    </citation>
    <scope>NUCLEOTIDE SEQUENCE [LARGE SCALE GENOMIC DNA]</scope>
    <source>
        <strain evidence="1 2">NCTC5052</strain>
    </source>
</reference>
<protein>
    <submittedName>
        <fullName evidence="1">Sugar ABC transporter ATP-binding protein</fullName>
    </submittedName>
</protein>
<dbReference type="GO" id="GO:0005524">
    <property type="term" value="F:ATP binding"/>
    <property type="evidence" value="ECO:0007669"/>
    <property type="project" value="UniProtKB-KW"/>
</dbReference>
<proteinExistence type="predicted"/>
<keyword evidence="1" id="KW-0547">Nucleotide-binding</keyword>
<keyword evidence="1" id="KW-0067">ATP-binding</keyword>
<sequence>MAPHDLVAPQPVESEVIIETRGLSRVYPA</sequence>
<dbReference type="Proteomes" id="UP000254103">
    <property type="component" value="Unassembled WGS sequence"/>
</dbReference>
<gene>
    <name evidence="1" type="ORF">NCTC5052_00556</name>
</gene>
<dbReference type="EMBL" id="UGLJ01000002">
    <property type="protein sequence ID" value="STT92197.1"/>
    <property type="molecule type" value="Genomic_DNA"/>
</dbReference>
<name>A0A377XXM7_KLEPN</name>
<accession>A0A377XXM7</accession>
<organism evidence="1 2">
    <name type="scientific">Klebsiella pneumoniae</name>
    <dbReference type="NCBI Taxonomy" id="573"/>
    <lineage>
        <taxon>Bacteria</taxon>
        <taxon>Pseudomonadati</taxon>
        <taxon>Pseudomonadota</taxon>
        <taxon>Gammaproteobacteria</taxon>
        <taxon>Enterobacterales</taxon>
        <taxon>Enterobacteriaceae</taxon>
        <taxon>Klebsiella/Raoultella group</taxon>
        <taxon>Klebsiella</taxon>
        <taxon>Klebsiella pneumoniae complex</taxon>
    </lineage>
</organism>
<dbReference type="AlphaFoldDB" id="A0A377XXM7"/>